<proteinExistence type="predicted"/>
<comment type="caution">
    <text evidence="1">The sequence shown here is derived from an EMBL/GenBank/DDBJ whole genome shotgun (WGS) entry which is preliminary data.</text>
</comment>
<reference evidence="1 2" key="1">
    <citation type="submission" date="2024-01" db="EMBL/GenBank/DDBJ databases">
        <title>Genome assemblies of Stephania.</title>
        <authorList>
            <person name="Yang L."/>
        </authorList>
    </citation>
    <scope>NUCLEOTIDE SEQUENCE [LARGE SCALE GENOMIC DNA]</scope>
    <source>
        <strain evidence="1">JXDWG</strain>
        <tissue evidence="1">Leaf</tissue>
    </source>
</reference>
<dbReference type="EMBL" id="JBBNAG010000004">
    <property type="protein sequence ID" value="KAK9139191.1"/>
    <property type="molecule type" value="Genomic_DNA"/>
</dbReference>
<gene>
    <name evidence="1" type="ORF">Scep_008872</name>
</gene>
<evidence type="ECO:0000313" key="2">
    <source>
        <dbReference type="Proteomes" id="UP001419268"/>
    </source>
</evidence>
<protein>
    <submittedName>
        <fullName evidence="1">Uncharacterized protein</fullName>
    </submittedName>
</protein>
<dbReference type="Proteomes" id="UP001419268">
    <property type="component" value="Unassembled WGS sequence"/>
</dbReference>
<evidence type="ECO:0000313" key="1">
    <source>
        <dbReference type="EMBL" id="KAK9139191.1"/>
    </source>
</evidence>
<dbReference type="AlphaFoldDB" id="A0AAP0JS08"/>
<accession>A0AAP0JS08</accession>
<name>A0AAP0JS08_9MAGN</name>
<keyword evidence="2" id="KW-1185">Reference proteome</keyword>
<sequence length="74" mass="8508">MIHRLQKILKLWLSKDACSSMQNAPFSGVEIGPSGCQGKYFLFFEISAGLDRTFTAYAANVREHEEQFDAYRMR</sequence>
<organism evidence="1 2">
    <name type="scientific">Stephania cephalantha</name>
    <dbReference type="NCBI Taxonomy" id="152367"/>
    <lineage>
        <taxon>Eukaryota</taxon>
        <taxon>Viridiplantae</taxon>
        <taxon>Streptophyta</taxon>
        <taxon>Embryophyta</taxon>
        <taxon>Tracheophyta</taxon>
        <taxon>Spermatophyta</taxon>
        <taxon>Magnoliopsida</taxon>
        <taxon>Ranunculales</taxon>
        <taxon>Menispermaceae</taxon>
        <taxon>Menispermoideae</taxon>
        <taxon>Cissampelideae</taxon>
        <taxon>Stephania</taxon>
    </lineage>
</organism>